<accession>A0A7W6RBX0</accession>
<reference evidence="1 2" key="1">
    <citation type="submission" date="2020-08" db="EMBL/GenBank/DDBJ databases">
        <title>Genome sequencing of Purple Non-Sulfur Bacteria from various extreme environments.</title>
        <authorList>
            <person name="Mayer M."/>
        </authorList>
    </citation>
    <scope>NUCLEOTIDE SEQUENCE [LARGE SCALE GENOMIC DNA]</scope>
    <source>
        <strain evidence="1 2">JA131</strain>
    </source>
</reference>
<protein>
    <submittedName>
        <fullName evidence="1">Uncharacterized protein</fullName>
    </submittedName>
</protein>
<dbReference type="AlphaFoldDB" id="A0A7W6RBX0"/>
<dbReference type="Proteomes" id="UP000554286">
    <property type="component" value="Unassembled WGS sequence"/>
</dbReference>
<proteinExistence type="predicted"/>
<dbReference type="EMBL" id="JACIGK010000007">
    <property type="protein sequence ID" value="MBB4265659.1"/>
    <property type="molecule type" value="Genomic_DNA"/>
</dbReference>
<name>A0A7W6RBX0_9PROT</name>
<sequence>MIETATLLARTESGPEAMAWMMARGLGLSLTADEAARAAALVTVAREGLSRAIVDRTLPGPDRERDPDGDWLVETPPDAFERLMAHYREAFVR</sequence>
<evidence type="ECO:0000313" key="2">
    <source>
        <dbReference type="Proteomes" id="UP000554286"/>
    </source>
</evidence>
<organism evidence="1 2">
    <name type="scientific">Roseospira visakhapatnamensis</name>
    <dbReference type="NCBI Taxonomy" id="390880"/>
    <lineage>
        <taxon>Bacteria</taxon>
        <taxon>Pseudomonadati</taxon>
        <taxon>Pseudomonadota</taxon>
        <taxon>Alphaproteobacteria</taxon>
        <taxon>Rhodospirillales</taxon>
        <taxon>Rhodospirillaceae</taxon>
        <taxon>Roseospira</taxon>
    </lineage>
</organism>
<evidence type="ECO:0000313" key="1">
    <source>
        <dbReference type="EMBL" id="MBB4265659.1"/>
    </source>
</evidence>
<keyword evidence="2" id="KW-1185">Reference proteome</keyword>
<gene>
    <name evidence="1" type="ORF">GGD89_001281</name>
</gene>
<comment type="caution">
    <text evidence="1">The sequence shown here is derived from an EMBL/GenBank/DDBJ whole genome shotgun (WGS) entry which is preliminary data.</text>
</comment>
<dbReference type="RefSeq" id="WP_184043273.1">
    <property type="nucleotide sequence ID" value="NZ_JACIGK010000007.1"/>
</dbReference>